<feature type="region of interest" description="Disordered" evidence="1">
    <location>
        <begin position="52"/>
        <end position="73"/>
    </location>
</feature>
<proteinExistence type="predicted"/>
<dbReference type="EMBL" id="JACHLY010000001">
    <property type="protein sequence ID" value="MBB5996918.1"/>
    <property type="molecule type" value="Genomic_DNA"/>
</dbReference>
<gene>
    <name evidence="2" type="ORF">HNR25_000669</name>
</gene>
<dbReference type="Proteomes" id="UP000578077">
    <property type="component" value="Unassembled WGS sequence"/>
</dbReference>
<protein>
    <submittedName>
        <fullName evidence="2">Uncharacterized protein</fullName>
    </submittedName>
</protein>
<comment type="caution">
    <text evidence="2">The sequence shown here is derived from an EMBL/GenBank/DDBJ whole genome shotgun (WGS) entry which is preliminary data.</text>
</comment>
<accession>A0A841E6Y3</accession>
<evidence type="ECO:0000256" key="1">
    <source>
        <dbReference type="SAM" id="MobiDB-lite"/>
    </source>
</evidence>
<sequence length="73" mass="7427">MDLDMDGAITWPSGYGVSPRIDRMHICDILKRTGAWGAACARTTWNGAGVERAGQAGAGRGPRAAGVRAGAGG</sequence>
<dbReference type="RefSeq" id="WP_246463508.1">
    <property type="nucleotide sequence ID" value="NZ_BAABKT010000003.1"/>
</dbReference>
<evidence type="ECO:0000313" key="2">
    <source>
        <dbReference type="EMBL" id="MBB5996918.1"/>
    </source>
</evidence>
<keyword evidence="3" id="KW-1185">Reference proteome</keyword>
<dbReference type="AlphaFoldDB" id="A0A841E6Y3"/>
<organism evidence="2 3">
    <name type="scientific">Streptomonospora salina</name>
    <dbReference type="NCBI Taxonomy" id="104205"/>
    <lineage>
        <taxon>Bacteria</taxon>
        <taxon>Bacillati</taxon>
        <taxon>Actinomycetota</taxon>
        <taxon>Actinomycetes</taxon>
        <taxon>Streptosporangiales</taxon>
        <taxon>Nocardiopsidaceae</taxon>
        <taxon>Streptomonospora</taxon>
    </lineage>
</organism>
<evidence type="ECO:0000313" key="3">
    <source>
        <dbReference type="Proteomes" id="UP000578077"/>
    </source>
</evidence>
<reference evidence="2 3" key="1">
    <citation type="submission" date="2020-08" db="EMBL/GenBank/DDBJ databases">
        <title>Sequencing the genomes of 1000 actinobacteria strains.</title>
        <authorList>
            <person name="Klenk H.-P."/>
        </authorList>
    </citation>
    <scope>NUCLEOTIDE SEQUENCE [LARGE SCALE GENOMIC DNA]</scope>
    <source>
        <strain evidence="2 3">DSM 44593</strain>
    </source>
</reference>
<name>A0A841E6Y3_9ACTN</name>